<accession>A0ABW7NDS3</accession>
<organism evidence="4 5">
    <name type="scientific">Marinoscillum luteum</name>
    <dbReference type="NCBI Taxonomy" id="861051"/>
    <lineage>
        <taxon>Bacteria</taxon>
        <taxon>Pseudomonadati</taxon>
        <taxon>Bacteroidota</taxon>
        <taxon>Cytophagia</taxon>
        <taxon>Cytophagales</taxon>
        <taxon>Reichenbachiellaceae</taxon>
        <taxon>Marinoscillum</taxon>
    </lineage>
</organism>
<protein>
    <submittedName>
        <fullName evidence="4">SdiA-regulated domain-containing protein</fullName>
    </submittedName>
</protein>
<name>A0ABW7NDS3_9BACT</name>
<evidence type="ECO:0000256" key="1">
    <source>
        <dbReference type="ARBA" id="ARBA00004236"/>
    </source>
</evidence>
<evidence type="ECO:0000313" key="4">
    <source>
        <dbReference type="EMBL" id="MFH6985679.1"/>
    </source>
</evidence>
<keyword evidence="5" id="KW-1185">Reference proteome</keyword>
<keyword evidence="3" id="KW-0472">Membrane</keyword>
<dbReference type="Proteomes" id="UP001610063">
    <property type="component" value="Unassembled WGS sequence"/>
</dbReference>
<evidence type="ECO:0000256" key="2">
    <source>
        <dbReference type="ARBA" id="ARBA00022475"/>
    </source>
</evidence>
<keyword evidence="2" id="KW-1003">Cell membrane</keyword>
<reference evidence="4 5" key="1">
    <citation type="journal article" date="2013" name="Int. J. Syst. Evol. Microbiol.">
        <title>Marinoscillum luteum sp. nov., isolated from marine sediment.</title>
        <authorList>
            <person name="Cha I.T."/>
            <person name="Park S.J."/>
            <person name="Kim S.J."/>
            <person name="Kim J.G."/>
            <person name="Jung M.Y."/>
            <person name="Shin K.S."/>
            <person name="Kwon K.K."/>
            <person name="Yang S.H."/>
            <person name="Seo Y.S."/>
            <person name="Rhee S.K."/>
        </authorList>
    </citation>
    <scope>NUCLEOTIDE SEQUENCE [LARGE SCALE GENOMIC DNA]</scope>
    <source>
        <strain evidence="4 5">KCTC 23939</strain>
    </source>
</reference>
<dbReference type="InterPro" id="IPR009722">
    <property type="entry name" value="YjiK/CarP"/>
</dbReference>
<comment type="caution">
    <text evidence="4">The sequence shown here is derived from an EMBL/GenBank/DDBJ whole genome shotgun (WGS) entry which is preliminary data.</text>
</comment>
<proteinExistence type="predicted"/>
<evidence type="ECO:0000256" key="3">
    <source>
        <dbReference type="ARBA" id="ARBA00023136"/>
    </source>
</evidence>
<dbReference type="EMBL" id="JBIPKE010000020">
    <property type="protein sequence ID" value="MFH6985679.1"/>
    <property type="molecule type" value="Genomic_DNA"/>
</dbReference>
<dbReference type="SUPFAM" id="SSF101898">
    <property type="entry name" value="NHL repeat"/>
    <property type="match status" value="1"/>
</dbReference>
<evidence type="ECO:0000313" key="5">
    <source>
        <dbReference type="Proteomes" id="UP001610063"/>
    </source>
</evidence>
<sequence>MINLFLFLTLAQSSCSTASFREQADSLFLITDDVNVYYNLKIPDDKYFLPYSLSEISGITHLNDTHLLCVEDEGGKVYEYNLLKRKITNTIAFSNPGDFEGIELVGDTIYVLESDGDIYEFTYTKHSTTRATKHENQLSRKNDTEGLGYNPYTGRLMIACKEDEDIEGTNAKGKAVYEFDLHTKRLVTPPLFEISREKMDDFFEAHRDFEYDKNRIKFEPSGIAYNPLDGHFYLLASVGKLLVVLDRNGTIKATYPIAPRVLSQPEGISFSSQGVLYISSEGEGDKGYILKFSPHKK</sequence>
<dbReference type="RefSeq" id="WP_159581585.1">
    <property type="nucleotide sequence ID" value="NZ_JBIPKE010000020.1"/>
</dbReference>
<gene>
    <name evidence="4" type="ORF">ACHKAR_19660</name>
</gene>
<comment type="subcellular location">
    <subcellularLocation>
        <location evidence="1">Cell membrane</location>
    </subcellularLocation>
</comment>
<dbReference type="Pfam" id="PF06977">
    <property type="entry name" value="SdiA-regulated"/>
    <property type="match status" value="1"/>
</dbReference>